<dbReference type="Proteomes" id="UP000651452">
    <property type="component" value="Unassembled WGS sequence"/>
</dbReference>
<gene>
    <name evidence="1" type="ORF">EKO04_008470</name>
</gene>
<comment type="caution">
    <text evidence="1">The sequence shown here is derived from an EMBL/GenBank/DDBJ whole genome shotgun (WGS) entry which is preliminary data.</text>
</comment>
<name>A0A8H7IZ85_9PLEO</name>
<dbReference type="InterPro" id="IPR054208">
    <property type="entry name" value="DUF6914"/>
</dbReference>
<sequence length="185" mass="20606">MPSDKDRLYIALYARAGAPQMPGGEDKYHWAFIIGPKSEGGSANGRRCHAKEFLQIVAGTPEKIWKYENIEISLQPTSAILVRIMIGKVADGARLLDVFARTPIRAGYAGYEAWNCVSWVQEALAWAAQDGKALGTCLTDWKVVRDTAMWYVAKKAADHRFDGQGQFDQSRVATWDAIERKELVA</sequence>
<dbReference type="OrthoDB" id="3732064at2759"/>
<evidence type="ECO:0000313" key="1">
    <source>
        <dbReference type="EMBL" id="KAF9693545.1"/>
    </source>
</evidence>
<accession>A0A8H7IZ85</accession>
<dbReference type="AlphaFoldDB" id="A0A8H7IZ85"/>
<evidence type="ECO:0000313" key="2">
    <source>
        <dbReference type="Proteomes" id="UP000651452"/>
    </source>
</evidence>
<reference evidence="1" key="2">
    <citation type="submission" date="2020-09" db="EMBL/GenBank/DDBJ databases">
        <title>Reference genome assembly for Australian Ascochyta lentis isolate Al4.</title>
        <authorList>
            <person name="Lee R.C."/>
            <person name="Farfan-Caceres L.M."/>
            <person name="Debler J.W."/>
            <person name="Williams A.H."/>
            <person name="Henares B.M."/>
        </authorList>
    </citation>
    <scope>NUCLEOTIDE SEQUENCE</scope>
    <source>
        <strain evidence="1">Al4</strain>
    </source>
</reference>
<organism evidence="1 2">
    <name type="scientific">Ascochyta lentis</name>
    <dbReference type="NCBI Taxonomy" id="205686"/>
    <lineage>
        <taxon>Eukaryota</taxon>
        <taxon>Fungi</taxon>
        <taxon>Dikarya</taxon>
        <taxon>Ascomycota</taxon>
        <taxon>Pezizomycotina</taxon>
        <taxon>Dothideomycetes</taxon>
        <taxon>Pleosporomycetidae</taxon>
        <taxon>Pleosporales</taxon>
        <taxon>Pleosporineae</taxon>
        <taxon>Didymellaceae</taxon>
        <taxon>Ascochyta</taxon>
    </lineage>
</organism>
<dbReference type="Pfam" id="PF21858">
    <property type="entry name" value="DUF6914"/>
    <property type="match status" value="1"/>
</dbReference>
<keyword evidence="2" id="KW-1185">Reference proteome</keyword>
<reference evidence="1" key="1">
    <citation type="submission" date="2018-12" db="EMBL/GenBank/DDBJ databases">
        <authorList>
            <person name="Syme R.A."/>
            <person name="Farfan-Caceres L."/>
            <person name="Lichtenzveig J."/>
        </authorList>
    </citation>
    <scope>NUCLEOTIDE SEQUENCE</scope>
    <source>
        <strain evidence="1">Al4</strain>
    </source>
</reference>
<proteinExistence type="predicted"/>
<dbReference type="EMBL" id="RZGK01000015">
    <property type="protein sequence ID" value="KAF9693545.1"/>
    <property type="molecule type" value="Genomic_DNA"/>
</dbReference>
<protein>
    <submittedName>
        <fullName evidence="1">Uncharacterized protein</fullName>
    </submittedName>
</protein>